<dbReference type="GO" id="GO:0005886">
    <property type="term" value="C:plasma membrane"/>
    <property type="evidence" value="ECO:0007669"/>
    <property type="project" value="UniProtKB-SubCell"/>
</dbReference>
<dbReference type="PRINTS" id="PR00344">
    <property type="entry name" value="BCTRLSENSOR"/>
</dbReference>
<dbReference type="SUPFAM" id="SSF158472">
    <property type="entry name" value="HAMP domain-like"/>
    <property type="match status" value="1"/>
</dbReference>
<dbReference type="SMART" id="SM00388">
    <property type="entry name" value="HisKA"/>
    <property type="match status" value="1"/>
</dbReference>
<keyword evidence="13 14" id="KW-0472">Membrane</keyword>
<evidence type="ECO:0000256" key="13">
    <source>
        <dbReference type="ARBA" id="ARBA00023136"/>
    </source>
</evidence>
<evidence type="ECO:0000256" key="3">
    <source>
        <dbReference type="ARBA" id="ARBA00012438"/>
    </source>
</evidence>
<dbReference type="Gene3D" id="6.10.340.10">
    <property type="match status" value="1"/>
</dbReference>
<evidence type="ECO:0000256" key="2">
    <source>
        <dbReference type="ARBA" id="ARBA00004651"/>
    </source>
</evidence>
<evidence type="ECO:0000256" key="12">
    <source>
        <dbReference type="ARBA" id="ARBA00023012"/>
    </source>
</evidence>
<reference evidence="17 18" key="1">
    <citation type="submission" date="2016-12" db="EMBL/GenBank/DDBJ databases">
        <title>Complete genome sequence of Clostridium kluyveri JZZ isolated from the pit mud of a Chinese flavor liquor-making factory.</title>
        <authorList>
            <person name="Wang Y."/>
        </authorList>
    </citation>
    <scope>NUCLEOTIDE SEQUENCE [LARGE SCALE GENOMIC DNA]</scope>
    <source>
        <strain evidence="17 18">JZZ</strain>
    </source>
</reference>
<evidence type="ECO:0000256" key="8">
    <source>
        <dbReference type="ARBA" id="ARBA00022741"/>
    </source>
</evidence>
<keyword evidence="10" id="KW-0067">ATP-binding</keyword>
<dbReference type="FunFam" id="1.10.287.130:FF:000001">
    <property type="entry name" value="Two-component sensor histidine kinase"/>
    <property type="match status" value="1"/>
</dbReference>
<dbReference type="PANTHER" id="PTHR45528">
    <property type="entry name" value="SENSOR HISTIDINE KINASE CPXA"/>
    <property type="match status" value="1"/>
</dbReference>
<sequence>MKKGLFSKLVAAFTAIIIVSFVMTAAFLSYWFESYYFEQRKSQLLKESQFISYKALQYLAGDLTSDEINETLNNIAKYLSADIWLVDNYGYVYSVSKSEHKQLVTNPTQIVTKDLEELRENKTVDKKEINSDILVDPVHTFEIPIFSNGVFKGAILMHTSINELREPLKRVYEIIWISAILAIIICCVVIYYLSQRIIVYPLKKINYVADKISKGEVEKRVCINSNDEIGELAKSFNSMADSLEQVEKNRRHFISNVSHEIRSPLTSIKGFIGGMIDGIIPHEKQNYYLSVTYSEIQRLTRLVNDLLDLSAIEAGQFKLRIEELDINEIIRLCIIKFQTKINEKKLKVDVVMENDKLYVAADRDRINQVVTNLIDNAVKYVNVGGNIKVSTKIKGEKAFISVYNDGDGIPESELKHIWDRFYKSDKSRTSKVSTGLGLSIVRSILTQLGEDIWVENRESGGIIFAFTLKRI</sequence>
<dbReference type="PROSITE" id="PS50885">
    <property type="entry name" value="HAMP"/>
    <property type="match status" value="1"/>
</dbReference>
<dbReference type="InterPro" id="IPR003661">
    <property type="entry name" value="HisK_dim/P_dom"/>
</dbReference>
<dbReference type="Pfam" id="PF00672">
    <property type="entry name" value="HAMP"/>
    <property type="match status" value="1"/>
</dbReference>
<dbReference type="EMBL" id="CP018335">
    <property type="protein sequence ID" value="APM37500.1"/>
    <property type="molecule type" value="Genomic_DNA"/>
</dbReference>
<dbReference type="InterPro" id="IPR004358">
    <property type="entry name" value="Sig_transdc_His_kin-like_C"/>
</dbReference>
<evidence type="ECO:0000256" key="7">
    <source>
        <dbReference type="ARBA" id="ARBA00022692"/>
    </source>
</evidence>
<dbReference type="Pfam" id="PF02518">
    <property type="entry name" value="HATPase_c"/>
    <property type="match status" value="1"/>
</dbReference>
<proteinExistence type="predicted"/>
<dbReference type="InterPro" id="IPR003660">
    <property type="entry name" value="HAMP_dom"/>
</dbReference>
<protein>
    <recommendedName>
        <fullName evidence="3">histidine kinase</fullName>
        <ecNumber evidence="3">2.7.13.3</ecNumber>
    </recommendedName>
</protein>
<comment type="catalytic activity">
    <reaction evidence="1">
        <text>ATP + protein L-histidine = ADP + protein N-phospho-L-histidine.</text>
        <dbReference type="EC" id="2.7.13.3"/>
    </reaction>
</comment>
<dbReference type="CDD" id="cd00082">
    <property type="entry name" value="HisKA"/>
    <property type="match status" value="1"/>
</dbReference>
<evidence type="ECO:0000256" key="11">
    <source>
        <dbReference type="ARBA" id="ARBA00022989"/>
    </source>
</evidence>
<dbReference type="Pfam" id="PF00512">
    <property type="entry name" value="HisKA"/>
    <property type="match status" value="1"/>
</dbReference>
<dbReference type="InterPro" id="IPR003594">
    <property type="entry name" value="HATPase_dom"/>
</dbReference>
<dbReference type="Gene3D" id="1.10.287.130">
    <property type="match status" value="1"/>
</dbReference>
<accession>A0A1L5F3R8</accession>
<dbReference type="GO" id="GO:0005524">
    <property type="term" value="F:ATP binding"/>
    <property type="evidence" value="ECO:0007669"/>
    <property type="project" value="UniProtKB-KW"/>
</dbReference>
<dbReference type="SUPFAM" id="SSF47384">
    <property type="entry name" value="Homodimeric domain of signal transducing histidine kinase"/>
    <property type="match status" value="1"/>
</dbReference>
<evidence type="ECO:0000259" key="15">
    <source>
        <dbReference type="PROSITE" id="PS50109"/>
    </source>
</evidence>
<evidence type="ECO:0000256" key="10">
    <source>
        <dbReference type="ARBA" id="ARBA00022840"/>
    </source>
</evidence>
<dbReference type="InterPro" id="IPR050398">
    <property type="entry name" value="HssS/ArlS-like"/>
</dbReference>
<dbReference type="OrthoDB" id="9813151at2"/>
<dbReference type="InterPro" id="IPR036097">
    <property type="entry name" value="HisK_dim/P_sf"/>
</dbReference>
<keyword evidence="12" id="KW-0902">Two-component regulatory system</keyword>
<evidence type="ECO:0000313" key="18">
    <source>
        <dbReference type="Proteomes" id="UP000184604"/>
    </source>
</evidence>
<evidence type="ECO:0000256" key="6">
    <source>
        <dbReference type="ARBA" id="ARBA00022679"/>
    </source>
</evidence>
<evidence type="ECO:0000256" key="5">
    <source>
        <dbReference type="ARBA" id="ARBA00022553"/>
    </source>
</evidence>
<dbReference type="InterPro" id="IPR005467">
    <property type="entry name" value="His_kinase_dom"/>
</dbReference>
<name>A0A1L5F3R8_CLOKL</name>
<dbReference type="InterPro" id="IPR036890">
    <property type="entry name" value="HATPase_C_sf"/>
</dbReference>
<dbReference type="CDD" id="cd00075">
    <property type="entry name" value="HATPase"/>
    <property type="match status" value="1"/>
</dbReference>
<evidence type="ECO:0000256" key="4">
    <source>
        <dbReference type="ARBA" id="ARBA00022475"/>
    </source>
</evidence>
<dbReference type="GO" id="GO:0000155">
    <property type="term" value="F:phosphorelay sensor kinase activity"/>
    <property type="evidence" value="ECO:0007669"/>
    <property type="project" value="InterPro"/>
</dbReference>
<feature type="domain" description="Histidine kinase" evidence="15">
    <location>
        <begin position="256"/>
        <end position="471"/>
    </location>
</feature>
<dbReference type="SUPFAM" id="SSF55874">
    <property type="entry name" value="ATPase domain of HSP90 chaperone/DNA topoisomerase II/histidine kinase"/>
    <property type="match status" value="1"/>
</dbReference>
<dbReference type="Gene3D" id="3.30.565.10">
    <property type="entry name" value="Histidine kinase-like ATPase, C-terminal domain"/>
    <property type="match status" value="1"/>
</dbReference>
<dbReference type="PROSITE" id="PS50109">
    <property type="entry name" value="HIS_KIN"/>
    <property type="match status" value="1"/>
</dbReference>
<dbReference type="PANTHER" id="PTHR45528:SF1">
    <property type="entry name" value="SENSOR HISTIDINE KINASE CPXA"/>
    <property type="match status" value="1"/>
</dbReference>
<dbReference type="Proteomes" id="UP000184604">
    <property type="component" value="Chromosome"/>
</dbReference>
<evidence type="ECO:0000256" key="14">
    <source>
        <dbReference type="SAM" id="Phobius"/>
    </source>
</evidence>
<keyword evidence="9 17" id="KW-0418">Kinase</keyword>
<dbReference type="RefSeq" id="WP_073537209.1">
    <property type="nucleotide sequence ID" value="NZ_CP018335.1"/>
</dbReference>
<keyword evidence="6" id="KW-0808">Transferase</keyword>
<organism evidence="17 18">
    <name type="scientific">Clostridium kluyveri</name>
    <dbReference type="NCBI Taxonomy" id="1534"/>
    <lineage>
        <taxon>Bacteria</taxon>
        <taxon>Bacillati</taxon>
        <taxon>Bacillota</taxon>
        <taxon>Clostridia</taxon>
        <taxon>Eubacteriales</taxon>
        <taxon>Clostridiaceae</taxon>
        <taxon>Clostridium</taxon>
    </lineage>
</organism>
<evidence type="ECO:0000259" key="16">
    <source>
        <dbReference type="PROSITE" id="PS50885"/>
    </source>
</evidence>
<dbReference type="CDD" id="cd06225">
    <property type="entry name" value="HAMP"/>
    <property type="match status" value="1"/>
</dbReference>
<dbReference type="SMART" id="SM00387">
    <property type="entry name" value="HATPase_c"/>
    <property type="match status" value="1"/>
</dbReference>
<feature type="transmembrane region" description="Helical" evidence="14">
    <location>
        <begin position="9"/>
        <end position="32"/>
    </location>
</feature>
<keyword evidence="5" id="KW-0597">Phosphoprotein</keyword>
<feature type="domain" description="HAMP" evidence="16">
    <location>
        <begin position="196"/>
        <end position="248"/>
    </location>
</feature>
<keyword evidence="8" id="KW-0547">Nucleotide-binding</keyword>
<evidence type="ECO:0000256" key="9">
    <source>
        <dbReference type="ARBA" id="ARBA00022777"/>
    </source>
</evidence>
<evidence type="ECO:0000313" key="17">
    <source>
        <dbReference type="EMBL" id="APM37500.1"/>
    </source>
</evidence>
<evidence type="ECO:0000256" key="1">
    <source>
        <dbReference type="ARBA" id="ARBA00000085"/>
    </source>
</evidence>
<keyword evidence="11 14" id="KW-1133">Transmembrane helix</keyword>
<feature type="transmembrane region" description="Helical" evidence="14">
    <location>
        <begin position="174"/>
        <end position="194"/>
    </location>
</feature>
<dbReference type="FunFam" id="3.30.565.10:FF:000006">
    <property type="entry name" value="Sensor histidine kinase WalK"/>
    <property type="match status" value="1"/>
</dbReference>
<gene>
    <name evidence="17" type="ORF">BS101_01360</name>
</gene>
<comment type="subcellular location">
    <subcellularLocation>
        <location evidence="2">Cell membrane</location>
        <topology evidence="2">Multi-pass membrane protein</topology>
    </subcellularLocation>
</comment>
<keyword evidence="4" id="KW-1003">Cell membrane</keyword>
<keyword evidence="7 14" id="KW-0812">Transmembrane</keyword>
<dbReference type="EC" id="2.7.13.3" evidence="3"/>
<dbReference type="AlphaFoldDB" id="A0A1L5F3R8"/>
<dbReference type="SMART" id="SM00304">
    <property type="entry name" value="HAMP"/>
    <property type="match status" value="1"/>
</dbReference>